<dbReference type="SUPFAM" id="SSF50182">
    <property type="entry name" value="Sm-like ribonucleoproteins"/>
    <property type="match status" value="1"/>
</dbReference>
<dbReference type="InterPro" id="IPR011066">
    <property type="entry name" value="MscS_channel_C_sf"/>
</dbReference>
<evidence type="ECO:0000313" key="11">
    <source>
        <dbReference type="Proteomes" id="UP001185015"/>
    </source>
</evidence>
<dbReference type="InterPro" id="IPR006685">
    <property type="entry name" value="MscS_channel_2nd"/>
</dbReference>
<dbReference type="GO" id="GO:0008381">
    <property type="term" value="F:mechanosensitive monoatomic ion channel activity"/>
    <property type="evidence" value="ECO:0007669"/>
    <property type="project" value="InterPro"/>
</dbReference>
<evidence type="ECO:0000256" key="4">
    <source>
        <dbReference type="ARBA" id="ARBA00022692"/>
    </source>
</evidence>
<organism evidence="10 11">
    <name type="scientific">Methanococcoides alaskense</name>
    <dbReference type="NCBI Taxonomy" id="325778"/>
    <lineage>
        <taxon>Archaea</taxon>
        <taxon>Methanobacteriati</taxon>
        <taxon>Methanobacteriota</taxon>
        <taxon>Stenosarchaea group</taxon>
        <taxon>Methanomicrobia</taxon>
        <taxon>Methanosarcinales</taxon>
        <taxon>Methanosarcinaceae</taxon>
        <taxon>Methanococcoides</taxon>
    </lineage>
</organism>
<dbReference type="InterPro" id="IPR023408">
    <property type="entry name" value="MscS_beta-dom_sf"/>
</dbReference>
<evidence type="ECO:0000256" key="2">
    <source>
        <dbReference type="ARBA" id="ARBA00008017"/>
    </source>
</evidence>
<feature type="domain" description="Mechanosensitive ion channel MscS" evidence="8">
    <location>
        <begin position="107"/>
        <end position="173"/>
    </location>
</feature>
<protein>
    <submittedName>
        <fullName evidence="10">Small-conductance mechanosensitive channel</fullName>
    </submittedName>
</protein>
<dbReference type="PANTHER" id="PTHR30221:SF1">
    <property type="entry name" value="SMALL-CONDUCTANCE MECHANOSENSITIVE CHANNEL"/>
    <property type="match status" value="1"/>
</dbReference>
<reference evidence="10 11" key="1">
    <citation type="submission" date="2023-07" db="EMBL/GenBank/DDBJ databases">
        <title>Genomic Encyclopedia of Type Strains, Phase IV (KMG-IV): sequencing the most valuable type-strain genomes for metagenomic binning, comparative biology and taxonomic classification.</title>
        <authorList>
            <person name="Goeker M."/>
        </authorList>
    </citation>
    <scope>NUCLEOTIDE SEQUENCE [LARGE SCALE GENOMIC DNA]</scope>
    <source>
        <strain evidence="10 11">DSM 17273</strain>
    </source>
</reference>
<dbReference type="EMBL" id="JAVDQI010000010">
    <property type="protein sequence ID" value="MDR6223639.1"/>
    <property type="molecule type" value="Genomic_DNA"/>
</dbReference>
<dbReference type="PANTHER" id="PTHR30221">
    <property type="entry name" value="SMALL-CONDUCTANCE MECHANOSENSITIVE CHANNEL"/>
    <property type="match status" value="1"/>
</dbReference>
<feature type="transmembrane region" description="Helical" evidence="7">
    <location>
        <begin position="59"/>
        <end position="80"/>
    </location>
</feature>
<dbReference type="Proteomes" id="UP001185015">
    <property type="component" value="Unassembled WGS sequence"/>
</dbReference>
<dbReference type="Pfam" id="PF21082">
    <property type="entry name" value="MS_channel_3rd"/>
    <property type="match status" value="1"/>
</dbReference>
<proteinExistence type="inferred from homology"/>
<feature type="domain" description="Mechanosensitive ion channel MscS C-terminal" evidence="9">
    <location>
        <begin position="182"/>
        <end position="277"/>
    </location>
</feature>
<keyword evidence="6 7" id="KW-0472">Membrane</keyword>
<sequence length="307" mass="34732">MEVMDIVPSWISWDIATILFVFLIVILTFVSAKMVDRLLKAYFQFASKKMKIDETTYGLVRRIIVGLVYFFGIIVIVFSIPGLRDISIALFAGAGFAGIVVGMAAQNTLSNIIAGIALATFRPFRVGDLLTIHGEYGRVTDITLGYTKIRTWDNRRLNIPNHVISDEAIINWSIDDPTVNWTVDIGISYDSNIDLARSIMIEEGRKHKNVMSYADLQKHNSHEKKGDEISVLLTELGDFAVNLRLYVWIKDRSVGFTTGCDLRESIKKRFDAEGIEIPFPYRTIVYKKDIEQSHEEDLEMSREGPAA</sequence>
<accession>A0AA90Z9U5</accession>
<evidence type="ECO:0000256" key="6">
    <source>
        <dbReference type="ARBA" id="ARBA00023136"/>
    </source>
</evidence>
<dbReference type="Gene3D" id="3.30.70.100">
    <property type="match status" value="1"/>
</dbReference>
<dbReference type="InterPro" id="IPR049278">
    <property type="entry name" value="MS_channel_C"/>
</dbReference>
<dbReference type="Pfam" id="PF00924">
    <property type="entry name" value="MS_channel_2nd"/>
    <property type="match status" value="1"/>
</dbReference>
<keyword evidence="3" id="KW-1003">Cell membrane</keyword>
<evidence type="ECO:0000256" key="7">
    <source>
        <dbReference type="SAM" id="Phobius"/>
    </source>
</evidence>
<keyword evidence="4 7" id="KW-0812">Transmembrane</keyword>
<dbReference type="Gene3D" id="2.30.30.60">
    <property type="match status" value="1"/>
</dbReference>
<comment type="caution">
    <text evidence="10">The sequence shown here is derived from an EMBL/GenBank/DDBJ whole genome shotgun (WGS) entry which is preliminary data.</text>
</comment>
<dbReference type="InterPro" id="IPR010920">
    <property type="entry name" value="LSM_dom_sf"/>
</dbReference>
<feature type="transmembrane region" description="Helical" evidence="7">
    <location>
        <begin position="86"/>
        <end position="105"/>
    </location>
</feature>
<name>A0AA90Z9U5_9EURY</name>
<dbReference type="Gene3D" id="1.10.287.1260">
    <property type="match status" value="1"/>
</dbReference>
<dbReference type="SUPFAM" id="SSF82689">
    <property type="entry name" value="Mechanosensitive channel protein MscS (YggB), C-terminal domain"/>
    <property type="match status" value="1"/>
</dbReference>
<gene>
    <name evidence="10" type="ORF">J2750_002112</name>
</gene>
<evidence type="ECO:0000256" key="5">
    <source>
        <dbReference type="ARBA" id="ARBA00022989"/>
    </source>
</evidence>
<keyword evidence="11" id="KW-1185">Reference proteome</keyword>
<evidence type="ECO:0000256" key="3">
    <source>
        <dbReference type="ARBA" id="ARBA00022475"/>
    </source>
</evidence>
<dbReference type="RefSeq" id="WP_270095374.1">
    <property type="nucleotide sequence ID" value="NZ_JAQFFK010000001.1"/>
</dbReference>
<dbReference type="AlphaFoldDB" id="A0AA90Z9U5"/>
<evidence type="ECO:0000256" key="1">
    <source>
        <dbReference type="ARBA" id="ARBA00004651"/>
    </source>
</evidence>
<comment type="subcellular location">
    <subcellularLocation>
        <location evidence="1">Cell membrane</location>
        <topology evidence="1">Multi-pass membrane protein</topology>
    </subcellularLocation>
</comment>
<dbReference type="GO" id="GO:0005886">
    <property type="term" value="C:plasma membrane"/>
    <property type="evidence" value="ECO:0007669"/>
    <property type="project" value="UniProtKB-SubCell"/>
</dbReference>
<dbReference type="InterPro" id="IPR011014">
    <property type="entry name" value="MscS_channel_TM-2"/>
</dbReference>
<keyword evidence="5 7" id="KW-1133">Transmembrane helix</keyword>
<comment type="similarity">
    <text evidence="2">Belongs to the MscS (TC 1.A.23) family.</text>
</comment>
<dbReference type="SUPFAM" id="SSF82861">
    <property type="entry name" value="Mechanosensitive channel protein MscS (YggB), transmembrane region"/>
    <property type="match status" value="1"/>
</dbReference>
<feature type="transmembrane region" description="Helical" evidence="7">
    <location>
        <begin position="6"/>
        <end position="30"/>
    </location>
</feature>
<evidence type="ECO:0000313" key="10">
    <source>
        <dbReference type="EMBL" id="MDR6223639.1"/>
    </source>
</evidence>
<dbReference type="InterPro" id="IPR045275">
    <property type="entry name" value="MscS_archaea/bacteria_type"/>
</dbReference>
<evidence type="ECO:0000259" key="8">
    <source>
        <dbReference type="Pfam" id="PF00924"/>
    </source>
</evidence>
<evidence type="ECO:0000259" key="9">
    <source>
        <dbReference type="Pfam" id="PF21082"/>
    </source>
</evidence>